<evidence type="ECO:0000313" key="10">
    <source>
        <dbReference type="Proteomes" id="UP000440694"/>
    </source>
</evidence>
<keyword evidence="3" id="KW-1003">Cell membrane</keyword>
<feature type="domain" description="ABC transmembrane type-1" evidence="8">
    <location>
        <begin position="66"/>
        <end position="248"/>
    </location>
</feature>
<comment type="subcellular location">
    <subcellularLocation>
        <location evidence="1 7">Cell membrane</location>
        <topology evidence="1 7">Multi-pass membrane protein</topology>
    </subcellularLocation>
</comment>
<dbReference type="AlphaFoldDB" id="A0A6I3KK78"/>
<dbReference type="RefSeq" id="WP_154740613.1">
    <property type="nucleotide sequence ID" value="NZ_WMBQ01000002.1"/>
</dbReference>
<evidence type="ECO:0000256" key="6">
    <source>
        <dbReference type="ARBA" id="ARBA00023136"/>
    </source>
</evidence>
<keyword evidence="10" id="KW-1185">Reference proteome</keyword>
<dbReference type="PANTHER" id="PTHR30151:SF38">
    <property type="entry name" value="ALIPHATIC SULFONATES TRANSPORT PERMEASE PROTEIN SSUC-RELATED"/>
    <property type="match status" value="1"/>
</dbReference>
<comment type="caution">
    <text evidence="9">The sequence shown here is derived from an EMBL/GenBank/DDBJ whole genome shotgun (WGS) entry which is preliminary data.</text>
</comment>
<accession>A0A6I3KK78</accession>
<evidence type="ECO:0000256" key="3">
    <source>
        <dbReference type="ARBA" id="ARBA00022475"/>
    </source>
</evidence>
<keyword evidence="5 7" id="KW-1133">Transmembrane helix</keyword>
<evidence type="ECO:0000256" key="4">
    <source>
        <dbReference type="ARBA" id="ARBA00022692"/>
    </source>
</evidence>
<organism evidence="9 10">
    <name type="scientific">Hyphomicrobium album</name>
    <dbReference type="NCBI Taxonomy" id="2665159"/>
    <lineage>
        <taxon>Bacteria</taxon>
        <taxon>Pseudomonadati</taxon>
        <taxon>Pseudomonadota</taxon>
        <taxon>Alphaproteobacteria</taxon>
        <taxon>Hyphomicrobiales</taxon>
        <taxon>Hyphomicrobiaceae</taxon>
        <taxon>Hyphomicrobium</taxon>
    </lineage>
</organism>
<dbReference type="Gene3D" id="1.10.3720.10">
    <property type="entry name" value="MetI-like"/>
    <property type="match status" value="1"/>
</dbReference>
<feature type="transmembrane region" description="Helical" evidence="7">
    <location>
        <begin position="73"/>
        <end position="91"/>
    </location>
</feature>
<dbReference type="EMBL" id="WMBQ01000002">
    <property type="protein sequence ID" value="MTD96155.1"/>
    <property type="molecule type" value="Genomic_DNA"/>
</dbReference>
<evidence type="ECO:0000256" key="5">
    <source>
        <dbReference type="ARBA" id="ARBA00022989"/>
    </source>
</evidence>
<protein>
    <submittedName>
        <fullName evidence="9">ABC transporter permease subunit</fullName>
    </submittedName>
</protein>
<evidence type="ECO:0000259" key="8">
    <source>
        <dbReference type="PROSITE" id="PS50928"/>
    </source>
</evidence>
<dbReference type="GO" id="GO:0055085">
    <property type="term" value="P:transmembrane transport"/>
    <property type="evidence" value="ECO:0007669"/>
    <property type="project" value="InterPro"/>
</dbReference>
<dbReference type="PANTHER" id="PTHR30151">
    <property type="entry name" value="ALKANE SULFONATE ABC TRANSPORTER-RELATED, MEMBRANE SUBUNIT"/>
    <property type="match status" value="1"/>
</dbReference>
<keyword evidence="2 7" id="KW-0813">Transport</keyword>
<evidence type="ECO:0000256" key="2">
    <source>
        <dbReference type="ARBA" id="ARBA00022448"/>
    </source>
</evidence>
<dbReference type="InterPro" id="IPR035906">
    <property type="entry name" value="MetI-like_sf"/>
</dbReference>
<comment type="similarity">
    <text evidence="7">Belongs to the binding-protein-dependent transport system permease family.</text>
</comment>
<dbReference type="PROSITE" id="PS50928">
    <property type="entry name" value="ABC_TM1"/>
    <property type="match status" value="1"/>
</dbReference>
<dbReference type="CDD" id="cd06261">
    <property type="entry name" value="TM_PBP2"/>
    <property type="match status" value="1"/>
</dbReference>
<dbReference type="GO" id="GO:0005886">
    <property type="term" value="C:plasma membrane"/>
    <property type="evidence" value="ECO:0007669"/>
    <property type="project" value="UniProtKB-SubCell"/>
</dbReference>
<feature type="transmembrane region" description="Helical" evidence="7">
    <location>
        <begin position="228"/>
        <end position="251"/>
    </location>
</feature>
<evidence type="ECO:0000313" key="9">
    <source>
        <dbReference type="EMBL" id="MTD96155.1"/>
    </source>
</evidence>
<sequence>MRQAANAPARGFRVGRLGWSLISLLALIALWEVSALIAQSRYLPGPLAVVEVMVREAEAGELWGNIAATLTRVAFSFVIAMFIGSAIGVALGRHPIADRFFDAWLIFFLNLPALVIIVLCYIWFGLTEVAAITAVAINKIPNVAVTMREGARSLSKDLSEMAHIYRFGRWKTLRHVTIPQLAPFFAAASRSGLALVWKIVLVVEAFGRSDGVGHQLNIAFQLFDVPMILSYALAFIVVVQIIEMAILQPLIARANKWRR</sequence>
<reference evidence="9 10" key="1">
    <citation type="submission" date="2019-11" db="EMBL/GenBank/DDBJ databases">
        <title>Identification of a novel strain.</title>
        <authorList>
            <person name="Xu Q."/>
            <person name="Wang G."/>
        </authorList>
    </citation>
    <scope>NUCLEOTIDE SEQUENCE [LARGE SCALE GENOMIC DNA]</scope>
    <source>
        <strain evidence="10">xq</strain>
    </source>
</reference>
<feature type="transmembrane region" description="Helical" evidence="7">
    <location>
        <begin position="103"/>
        <end position="124"/>
    </location>
</feature>
<dbReference type="Pfam" id="PF00528">
    <property type="entry name" value="BPD_transp_1"/>
    <property type="match status" value="1"/>
</dbReference>
<dbReference type="Proteomes" id="UP000440694">
    <property type="component" value="Unassembled WGS sequence"/>
</dbReference>
<keyword evidence="6 7" id="KW-0472">Membrane</keyword>
<proteinExistence type="inferred from homology"/>
<dbReference type="SUPFAM" id="SSF161098">
    <property type="entry name" value="MetI-like"/>
    <property type="match status" value="1"/>
</dbReference>
<evidence type="ECO:0000256" key="1">
    <source>
        <dbReference type="ARBA" id="ARBA00004651"/>
    </source>
</evidence>
<keyword evidence="4 7" id="KW-0812">Transmembrane</keyword>
<gene>
    <name evidence="9" type="ORF">GIW81_17585</name>
</gene>
<name>A0A6I3KK78_9HYPH</name>
<dbReference type="InterPro" id="IPR000515">
    <property type="entry name" value="MetI-like"/>
</dbReference>
<evidence type="ECO:0000256" key="7">
    <source>
        <dbReference type="RuleBase" id="RU363032"/>
    </source>
</evidence>